<evidence type="ECO:0000256" key="4">
    <source>
        <dbReference type="ARBA" id="ARBA00022679"/>
    </source>
</evidence>
<accession>A0ABQ4N911</accession>
<reference evidence="10 11" key="1">
    <citation type="submission" date="2021-04" db="EMBL/GenBank/DDBJ databases">
        <title>Draft genome sequence of Paenibacillus cisolokensis, LC2-13A.</title>
        <authorList>
            <person name="Uke A."/>
            <person name="Chhe C."/>
            <person name="Baramee S."/>
            <person name="Kosugi A."/>
        </authorList>
    </citation>
    <scope>NUCLEOTIDE SEQUENCE [LARGE SCALE GENOMIC DNA]</scope>
    <source>
        <strain evidence="10 11">LC2-13A</strain>
    </source>
</reference>
<evidence type="ECO:0000313" key="11">
    <source>
        <dbReference type="Proteomes" id="UP000680304"/>
    </source>
</evidence>
<organism evidence="10 11">
    <name type="scientific">Paenibacillus cisolokensis</name>
    <dbReference type="NCBI Taxonomy" id="1658519"/>
    <lineage>
        <taxon>Bacteria</taxon>
        <taxon>Bacillati</taxon>
        <taxon>Bacillota</taxon>
        <taxon>Bacilli</taxon>
        <taxon>Bacillales</taxon>
        <taxon>Paenibacillaceae</taxon>
        <taxon>Paenibacillus</taxon>
    </lineage>
</organism>
<keyword evidence="8" id="KW-0812">Transmembrane</keyword>
<evidence type="ECO:0000313" key="10">
    <source>
        <dbReference type="EMBL" id="GIQ64686.1"/>
    </source>
</evidence>
<dbReference type="Gene3D" id="3.30.565.10">
    <property type="entry name" value="Histidine kinase-like ATPase, C-terminal domain"/>
    <property type="match status" value="1"/>
</dbReference>
<keyword evidence="2" id="KW-1003">Cell membrane</keyword>
<comment type="caution">
    <text evidence="10">The sequence shown here is derived from an EMBL/GenBank/DDBJ whole genome shotgun (WGS) entry which is preliminary data.</text>
</comment>
<name>A0ABQ4N911_9BACL</name>
<dbReference type="Pfam" id="PF02518">
    <property type="entry name" value="HATPase_c"/>
    <property type="match status" value="1"/>
</dbReference>
<evidence type="ECO:0000256" key="5">
    <source>
        <dbReference type="ARBA" id="ARBA00022777"/>
    </source>
</evidence>
<evidence type="ECO:0000256" key="1">
    <source>
        <dbReference type="ARBA" id="ARBA00004651"/>
    </source>
</evidence>
<dbReference type="InterPro" id="IPR003594">
    <property type="entry name" value="HATPase_dom"/>
</dbReference>
<dbReference type="RefSeq" id="WP_307860596.1">
    <property type="nucleotide sequence ID" value="NZ_BOVJ01000102.1"/>
</dbReference>
<proteinExistence type="predicted"/>
<dbReference type="InterPro" id="IPR050640">
    <property type="entry name" value="Bact_2-comp_sensor_kinase"/>
</dbReference>
<dbReference type="InterPro" id="IPR010559">
    <property type="entry name" value="Sig_transdc_His_kin_internal"/>
</dbReference>
<keyword evidence="4" id="KW-0808">Transferase</keyword>
<comment type="subcellular location">
    <subcellularLocation>
        <location evidence="1">Cell membrane</location>
        <topology evidence="1">Multi-pass membrane protein</topology>
    </subcellularLocation>
</comment>
<dbReference type="InterPro" id="IPR003660">
    <property type="entry name" value="HAMP_dom"/>
</dbReference>
<dbReference type="Proteomes" id="UP000680304">
    <property type="component" value="Unassembled WGS sequence"/>
</dbReference>
<dbReference type="PROSITE" id="PS50885">
    <property type="entry name" value="HAMP"/>
    <property type="match status" value="1"/>
</dbReference>
<keyword evidence="5" id="KW-0418">Kinase</keyword>
<keyword evidence="8" id="KW-1133">Transmembrane helix</keyword>
<feature type="compositionally biased region" description="Polar residues" evidence="7">
    <location>
        <begin position="583"/>
        <end position="594"/>
    </location>
</feature>
<gene>
    <name evidence="10" type="ORF">PACILC2_32540</name>
</gene>
<feature type="transmembrane region" description="Helical" evidence="8">
    <location>
        <begin position="7"/>
        <end position="28"/>
    </location>
</feature>
<dbReference type="Pfam" id="PF00672">
    <property type="entry name" value="HAMP"/>
    <property type="match status" value="1"/>
</dbReference>
<dbReference type="SMART" id="SM00304">
    <property type="entry name" value="HAMP"/>
    <property type="match status" value="1"/>
</dbReference>
<dbReference type="EMBL" id="BOVJ01000102">
    <property type="protein sequence ID" value="GIQ64686.1"/>
    <property type="molecule type" value="Genomic_DNA"/>
</dbReference>
<dbReference type="SUPFAM" id="SSF158472">
    <property type="entry name" value="HAMP domain-like"/>
    <property type="match status" value="1"/>
</dbReference>
<keyword evidence="6 8" id="KW-0472">Membrane</keyword>
<feature type="domain" description="HAMP" evidence="9">
    <location>
        <begin position="310"/>
        <end position="362"/>
    </location>
</feature>
<dbReference type="InterPro" id="IPR036890">
    <property type="entry name" value="HATPase_C_sf"/>
</dbReference>
<protein>
    <recommendedName>
        <fullName evidence="9">HAMP domain-containing protein</fullName>
    </recommendedName>
</protein>
<dbReference type="PANTHER" id="PTHR34220">
    <property type="entry name" value="SENSOR HISTIDINE KINASE YPDA"/>
    <property type="match status" value="1"/>
</dbReference>
<evidence type="ECO:0000256" key="6">
    <source>
        <dbReference type="ARBA" id="ARBA00023136"/>
    </source>
</evidence>
<feature type="region of interest" description="Disordered" evidence="7">
    <location>
        <begin position="582"/>
        <end position="601"/>
    </location>
</feature>
<evidence type="ECO:0000256" key="7">
    <source>
        <dbReference type="SAM" id="MobiDB-lite"/>
    </source>
</evidence>
<evidence type="ECO:0000256" key="8">
    <source>
        <dbReference type="SAM" id="Phobius"/>
    </source>
</evidence>
<evidence type="ECO:0000256" key="2">
    <source>
        <dbReference type="ARBA" id="ARBA00022475"/>
    </source>
</evidence>
<dbReference type="SUPFAM" id="SSF55874">
    <property type="entry name" value="ATPase domain of HSP90 chaperone/DNA topoisomerase II/histidine kinase"/>
    <property type="match status" value="1"/>
</dbReference>
<feature type="transmembrane region" description="Helical" evidence="8">
    <location>
        <begin position="289"/>
        <end position="309"/>
    </location>
</feature>
<keyword evidence="11" id="KW-1185">Reference proteome</keyword>
<dbReference type="PANTHER" id="PTHR34220:SF7">
    <property type="entry name" value="SENSOR HISTIDINE KINASE YPDA"/>
    <property type="match status" value="1"/>
</dbReference>
<dbReference type="CDD" id="cd06225">
    <property type="entry name" value="HAMP"/>
    <property type="match status" value="1"/>
</dbReference>
<keyword evidence="3" id="KW-0597">Phosphoprotein</keyword>
<evidence type="ECO:0000259" key="9">
    <source>
        <dbReference type="PROSITE" id="PS50885"/>
    </source>
</evidence>
<dbReference type="Gene3D" id="6.10.340.10">
    <property type="match status" value="1"/>
</dbReference>
<sequence>MMPRINLFTKMVTLIVVMLVPIMALYYYSNKTSTQVLGTELNKSNTEQLTFFQHQVNTQIDLLTLWPNLLMHDPDISSFKDVFLASEYLNLDTITLVKRIQTKLSIQENSSNWDSELFIYSPSLNRVVSVADARHYDTWELKRRLKPGWQVKELEGETAGRYQFSWFTVSPYATYKRPEDANLIIEVRFDSTNIVDMLDRFKSDGRREPVYYRQGIGAIYNRTADRDLADRIIAELERGELHDIESRTVELDGEKYLVNAVKSRSTGWHLVDFMPLSDIVRPIRKSNELFTFSVAGLLLMSCLAAYLMYAQVQVPLKRLVVGFQKLKNGDYSVRMVPKGRTEFSFVFDRFNSMVMQIQELFQHVYLEKIHVREARLKQLQSQINPHFFYNCFSFISSMAKLNNNKAVVEMSQRLAKYYRYTTRQERDLVKLSEEIGFVTSYLDIQNMRMPRLRFEVNVPERMKKADIPPLVIQPLVENAVLHGIEPQAAAGFIRITGHCGEDGMRIVVEDNGKGMSVEAMLVLQYKLSKPMDREMGCGVWNVHQRMQLRFGGQAGISFAASPLGGLKATLYWPYEAREVAATNGETNDPANGMTNVGEEKK</sequence>
<evidence type="ECO:0000256" key="3">
    <source>
        <dbReference type="ARBA" id="ARBA00022553"/>
    </source>
</evidence>
<dbReference type="Pfam" id="PF06580">
    <property type="entry name" value="His_kinase"/>
    <property type="match status" value="1"/>
</dbReference>